<dbReference type="EMBL" id="MQWA01000001">
    <property type="protein sequence ID" value="PQJ29881.1"/>
    <property type="molecule type" value="Genomic_DNA"/>
</dbReference>
<proteinExistence type="predicted"/>
<organism evidence="3 4">
    <name type="scientific">Rubritalea profundi</name>
    <dbReference type="NCBI Taxonomy" id="1658618"/>
    <lineage>
        <taxon>Bacteria</taxon>
        <taxon>Pseudomonadati</taxon>
        <taxon>Verrucomicrobiota</taxon>
        <taxon>Verrucomicrobiia</taxon>
        <taxon>Verrucomicrobiales</taxon>
        <taxon>Rubritaleaceae</taxon>
        <taxon>Rubritalea</taxon>
    </lineage>
</organism>
<dbReference type="Proteomes" id="UP000239907">
    <property type="component" value="Unassembled WGS sequence"/>
</dbReference>
<accession>A0A2S7U613</accession>
<evidence type="ECO:0000256" key="1">
    <source>
        <dbReference type="PROSITE-ProRule" id="PRU00325"/>
    </source>
</evidence>
<evidence type="ECO:0000313" key="4">
    <source>
        <dbReference type="Proteomes" id="UP000239907"/>
    </source>
</evidence>
<dbReference type="Pfam" id="PF04434">
    <property type="entry name" value="SWIM"/>
    <property type="match status" value="1"/>
</dbReference>
<evidence type="ECO:0000259" key="2">
    <source>
        <dbReference type="PROSITE" id="PS50966"/>
    </source>
</evidence>
<dbReference type="AlphaFoldDB" id="A0A2S7U613"/>
<protein>
    <recommendedName>
        <fullName evidence="2">SWIM-type domain-containing protein</fullName>
    </recommendedName>
</protein>
<keyword evidence="1" id="KW-0863">Zinc-finger</keyword>
<sequence length="111" mass="12459">MEKITFEVLGSSPEPYTVRFIKNSPSELSAFCSCRAGENGQHCKHRIMILQGDKKSIVSDNSVEVATVESWFKGSNIEKKLQSVHDLEFQQKKLKTLLAVAKKDLANSMRS</sequence>
<dbReference type="RefSeq" id="WP_105044394.1">
    <property type="nucleotide sequence ID" value="NZ_MQWA01000001.1"/>
</dbReference>
<keyword evidence="1" id="KW-0479">Metal-binding</keyword>
<dbReference type="PROSITE" id="PS50966">
    <property type="entry name" value="ZF_SWIM"/>
    <property type="match status" value="1"/>
</dbReference>
<gene>
    <name evidence="3" type="ORF">BSZ32_16250</name>
</gene>
<keyword evidence="4" id="KW-1185">Reference proteome</keyword>
<keyword evidence="1" id="KW-0862">Zinc</keyword>
<feature type="domain" description="SWIM-type" evidence="2">
    <location>
        <begin position="16"/>
        <end position="54"/>
    </location>
</feature>
<dbReference type="OrthoDB" id="7875935at2"/>
<evidence type="ECO:0000313" key="3">
    <source>
        <dbReference type="EMBL" id="PQJ29881.1"/>
    </source>
</evidence>
<reference evidence="3 4" key="1">
    <citation type="submission" date="2016-12" db="EMBL/GenBank/DDBJ databases">
        <title>Study of bacterial adaptation to deep sea.</title>
        <authorList>
            <person name="Song J."/>
            <person name="Yoshizawa S."/>
            <person name="Kogure K."/>
        </authorList>
    </citation>
    <scope>NUCLEOTIDE SEQUENCE [LARGE SCALE GENOMIC DNA]</scope>
    <source>
        <strain evidence="3 4">SAORIC-165</strain>
    </source>
</reference>
<dbReference type="GO" id="GO:0008270">
    <property type="term" value="F:zinc ion binding"/>
    <property type="evidence" value="ECO:0007669"/>
    <property type="project" value="UniProtKB-KW"/>
</dbReference>
<name>A0A2S7U613_9BACT</name>
<dbReference type="InterPro" id="IPR007527">
    <property type="entry name" value="Znf_SWIM"/>
</dbReference>
<comment type="caution">
    <text evidence="3">The sequence shown here is derived from an EMBL/GenBank/DDBJ whole genome shotgun (WGS) entry which is preliminary data.</text>
</comment>